<feature type="region of interest" description="Disordered" evidence="1">
    <location>
        <begin position="246"/>
        <end position="280"/>
    </location>
</feature>
<evidence type="ECO:0000313" key="2">
    <source>
        <dbReference type="EMBL" id="CAG9311976.1"/>
    </source>
</evidence>
<protein>
    <submittedName>
        <fullName evidence="2">Uncharacterized protein</fullName>
    </submittedName>
</protein>
<dbReference type="Proteomes" id="UP001162131">
    <property type="component" value="Unassembled WGS sequence"/>
</dbReference>
<organism evidence="2 3">
    <name type="scientific">Blepharisma stoltei</name>
    <dbReference type="NCBI Taxonomy" id="1481888"/>
    <lineage>
        <taxon>Eukaryota</taxon>
        <taxon>Sar</taxon>
        <taxon>Alveolata</taxon>
        <taxon>Ciliophora</taxon>
        <taxon>Postciliodesmatophora</taxon>
        <taxon>Heterotrichea</taxon>
        <taxon>Heterotrichida</taxon>
        <taxon>Blepharismidae</taxon>
        <taxon>Blepharisma</taxon>
    </lineage>
</organism>
<name>A0AAU9IF32_9CILI</name>
<reference evidence="2" key="1">
    <citation type="submission" date="2021-09" db="EMBL/GenBank/DDBJ databases">
        <authorList>
            <consortium name="AG Swart"/>
            <person name="Singh M."/>
            <person name="Singh A."/>
            <person name="Seah K."/>
            <person name="Emmerich C."/>
        </authorList>
    </citation>
    <scope>NUCLEOTIDE SEQUENCE</scope>
    <source>
        <strain evidence="2">ATCC30299</strain>
    </source>
</reference>
<comment type="caution">
    <text evidence="2">The sequence shown here is derived from an EMBL/GenBank/DDBJ whole genome shotgun (WGS) entry which is preliminary data.</text>
</comment>
<sequence length="325" mass="37178">METISNTLDIPEGELENCLSFVRSIKKFLKESAKAHSKLSSAYSSLLSKYQTPFLPEYNKIIKIHKEIISGIMTSNKERIDTAQNGHDDLKVLSSEIKQHIRNIKQNKKYLVSLTKLSDQAIHSKSYKSYKLCAQPLIDSPDKHIVKHSKQSIEYSSGLSSSIENQVNILKQKILNEAKRVIKTQKSCERKKRSKSSNLDLGDITSKKIEIKYSKVNNTLRVSSVSPVKRNEEWSDKQNEFDNINTEMRNSKPSTPAKPPVHPKRINSEPSSAPLKHFNGSPLRLNFQEKIKIEDSNVNDDKKEISDFSSRIYTETQENKENIFN</sequence>
<evidence type="ECO:0000313" key="3">
    <source>
        <dbReference type="Proteomes" id="UP001162131"/>
    </source>
</evidence>
<proteinExistence type="predicted"/>
<gene>
    <name evidence="2" type="ORF">BSTOLATCC_MIC5234</name>
</gene>
<evidence type="ECO:0000256" key="1">
    <source>
        <dbReference type="SAM" id="MobiDB-lite"/>
    </source>
</evidence>
<dbReference type="AlphaFoldDB" id="A0AAU9IF32"/>
<keyword evidence="3" id="KW-1185">Reference proteome</keyword>
<dbReference type="EMBL" id="CAJZBQ010000005">
    <property type="protein sequence ID" value="CAG9311976.1"/>
    <property type="molecule type" value="Genomic_DNA"/>
</dbReference>
<accession>A0AAU9IF32</accession>